<evidence type="ECO:0000256" key="4">
    <source>
        <dbReference type="ARBA" id="ARBA00022553"/>
    </source>
</evidence>
<evidence type="ECO:0000256" key="3">
    <source>
        <dbReference type="ARBA" id="ARBA00022490"/>
    </source>
</evidence>
<dbReference type="InterPro" id="IPR009290">
    <property type="entry name" value="Radial_spoke_3"/>
</dbReference>
<dbReference type="PANTHER" id="PTHR21648:SF0">
    <property type="entry name" value="RADIAL SPOKE HEAD PROTEIN 3 HOMOLOG"/>
    <property type="match status" value="1"/>
</dbReference>
<evidence type="ECO:0000313" key="9">
    <source>
        <dbReference type="EMBL" id="MBY83520.1"/>
    </source>
</evidence>
<dbReference type="PANTHER" id="PTHR21648">
    <property type="entry name" value="FLAGELLAR RADIAL SPOKE PROTEIN 3"/>
    <property type="match status" value="1"/>
</dbReference>
<keyword evidence="4" id="KW-0597">Phosphoprotein</keyword>
<keyword evidence="6" id="KW-0969">Cilium</keyword>
<accession>A0A2S2R179</accession>
<organism evidence="9">
    <name type="scientific">Sipha flava</name>
    <name type="common">yellow sugarcane aphid</name>
    <dbReference type="NCBI Taxonomy" id="143950"/>
    <lineage>
        <taxon>Eukaryota</taxon>
        <taxon>Metazoa</taxon>
        <taxon>Ecdysozoa</taxon>
        <taxon>Arthropoda</taxon>
        <taxon>Hexapoda</taxon>
        <taxon>Insecta</taxon>
        <taxon>Pterygota</taxon>
        <taxon>Neoptera</taxon>
        <taxon>Paraneoptera</taxon>
        <taxon>Hemiptera</taxon>
        <taxon>Sternorrhyncha</taxon>
        <taxon>Aphidomorpha</taxon>
        <taxon>Aphidoidea</taxon>
        <taxon>Aphididae</taxon>
        <taxon>Sipha</taxon>
    </lineage>
</organism>
<comment type="similarity">
    <text evidence="2">Belongs to the flagellar radial spoke RSP3 family.</text>
</comment>
<keyword evidence="3" id="KW-0963">Cytoplasm</keyword>
<comment type="subcellular location">
    <subcellularLocation>
        <location evidence="1">Cytoplasm</location>
        <location evidence="1">Cytoskeleton</location>
        <location evidence="1">Flagellum axoneme</location>
    </subcellularLocation>
</comment>
<dbReference type="GO" id="GO:0005929">
    <property type="term" value="C:cilium"/>
    <property type="evidence" value="ECO:0007669"/>
    <property type="project" value="TreeGrafter"/>
</dbReference>
<evidence type="ECO:0000256" key="7">
    <source>
        <dbReference type="ARBA" id="ARBA00023212"/>
    </source>
</evidence>
<sequence length="156" mass="18440">MIGLPNQDGPRRREIAEKTLQFRSNKKPYTFASQPQALSIREQMDRENMSKQLGYTNIMYDKRVVRGSNFSNKTFSIKESPTARKAEAHRRAVARKKAIDQQTRALRLHLGTPKMTKPRQFVQTDTYLEEVSQSFEIFMKYLTFINCDFYIIFRYI</sequence>
<evidence type="ECO:0000256" key="1">
    <source>
        <dbReference type="ARBA" id="ARBA00004611"/>
    </source>
</evidence>
<name>A0A2S2R179_9HEMI</name>
<evidence type="ECO:0000256" key="2">
    <source>
        <dbReference type="ARBA" id="ARBA00006737"/>
    </source>
</evidence>
<dbReference type="AlphaFoldDB" id="A0A2S2R179"/>
<gene>
    <name evidence="9" type="primary">RSPH3_1</name>
    <name evidence="9" type="ORF">g.64905</name>
</gene>
<proteinExistence type="inferred from homology"/>
<dbReference type="OrthoDB" id="313308at2759"/>
<keyword evidence="5" id="KW-0282">Flagellum</keyword>
<evidence type="ECO:0000256" key="6">
    <source>
        <dbReference type="ARBA" id="ARBA00023069"/>
    </source>
</evidence>
<evidence type="ECO:0000256" key="8">
    <source>
        <dbReference type="ARBA" id="ARBA00023273"/>
    </source>
</evidence>
<dbReference type="EMBL" id="GGMS01014317">
    <property type="protein sequence ID" value="MBY83520.1"/>
    <property type="molecule type" value="Transcribed_RNA"/>
</dbReference>
<protein>
    <submittedName>
        <fullName evidence="9">Radial spoke head protein 3</fullName>
    </submittedName>
</protein>
<keyword evidence="7" id="KW-0206">Cytoskeleton</keyword>
<evidence type="ECO:0000256" key="5">
    <source>
        <dbReference type="ARBA" id="ARBA00022846"/>
    </source>
</evidence>
<reference evidence="9" key="1">
    <citation type="submission" date="2018-04" db="EMBL/GenBank/DDBJ databases">
        <title>Transcriptome assembly of Sipha flava.</title>
        <authorList>
            <person name="Scully E.D."/>
            <person name="Geib S.M."/>
            <person name="Palmer N.A."/>
            <person name="Koch K."/>
            <person name="Bradshaw J."/>
            <person name="Heng-Moss T."/>
            <person name="Sarath G."/>
        </authorList>
    </citation>
    <scope>NUCLEOTIDE SEQUENCE</scope>
</reference>
<keyword evidence="8" id="KW-0966">Cell projection</keyword>